<dbReference type="EMBL" id="JAQGEF010000022">
    <property type="protein sequence ID" value="MDA3616091.1"/>
    <property type="molecule type" value="Genomic_DNA"/>
</dbReference>
<feature type="signal peptide" evidence="1">
    <location>
        <begin position="1"/>
        <end position="19"/>
    </location>
</feature>
<comment type="caution">
    <text evidence="3">The sequence shown here is derived from an EMBL/GenBank/DDBJ whole genome shotgun (WGS) entry which is preliminary data.</text>
</comment>
<keyword evidence="4" id="KW-1185">Reference proteome</keyword>
<keyword evidence="1" id="KW-0732">Signal</keyword>
<dbReference type="Pfam" id="PF18962">
    <property type="entry name" value="Por_Secre_tail"/>
    <property type="match status" value="1"/>
</dbReference>
<protein>
    <submittedName>
        <fullName evidence="3">T9SS type A sorting domain-containing protein</fullName>
    </submittedName>
</protein>
<evidence type="ECO:0000259" key="2">
    <source>
        <dbReference type="Pfam" id="PF18962"/>
    </source>
</evidence>
<feature type="chain" id="PRO_5047372872" evidence="1">
    <location>
        <begin position="20"/>
        <end position="397"/>
    </location>
</feature>
<evidence type="ECO:0000313" key="3">
    <source>
        <dbReference type="EMBL" id="MDA3616091.1"/>
    </source>
</evidence>
<organism evidence="3 4">
    <name type="scientific">Polluticaenibacter yanchengensis</name>
    <dbReference type="NCBI Taxonomy" id="3014562"/>
    <lineage>
        <taxon>Bacteria</taxon>
        <taxon>Pseudomonadati</taxon>
        <taxon>Bacteroidota</taxon>
        <taxon>Chitinophagia</taxon>
        <taxon>Chitinophagales</taxon>
        <taxon>Chitinophagaceae</taxon>
        <taxon>Polluticaenibacter</taxon>
    </lineage>
</organism>
<dbReference type="NCBIfam" id="TIGR04183">
    <property type="entry name" value="Por_Secre_tail"/>
    <property type="match status" value="1"/>
</dbReference>
<proteinExistence type="predicted"/>
<dbReference type="RefSeq" id="WP_407032421.1">
    <property type="nucleotide sequence ID" value="NZ_JAQGEF010000022.1"/>
</dbReference>
<gene>
    <name evidence="3" type="ORF">O3P16_14845</name>
</gene>
<reference evidence="3 4" key="1">
    <citation type="submission" date="2022-12" db="EMBL/GenBank/DDBJ databases">
        <title>Chitinophagaceae gen. sp. nov., a new member of the family Chitinophagaceae, isolated from soil in a chemical factory.</title>
        <authorList>
            <person name="Ke Z."/>
        </authorList>
    </citation>
    <scope>NUCLEOTIDE SEQUENCE [LARGE SCALE GENOMIC DNA]</scope>
    <source>
        <strain evidence="3 4">LY-5</strain>
    </source>
</reference>
<evidence type="ECO:0000256" key="1">
    <source>
        <dbReference type="SAM" id="SignalP"/>
    </source>
</evidence>
<dbReference type="InterPro" id="IPR013783">
    <property type="entry name" value="Ig-like_fold"/>
</dbReference>
<name>A0ABT4UML7_9BACT</name>
<evidence type="ECO:0000313" key="4">
    <source>
        <dbReference type="Proteomes" id="UP001210231"/>
    </source>
</evidence>
<dbReference type="Gene3D" id="2.60.40.10">
    <property type="entry name" value="Immunoglobulins"/>
    <property type="match status" value="1"/>
</dbReference>
<dbReference type="InterPro" id="IPR026444">
    <property type="entry name" value="Secre_tail"/>
</dbReference>
<dbReference type="Proteomes" id="UP001210231">
    <property type="component" value="Unassembled WGS sequence"/>
</dbReference>
<accession>A0ABT4UML7</accession>
<sequence length="397" mass="42587">MRKLLLSLLCLTGLGVAHSQTSTKVYDALNRSTYGGAFQIGNGASGTPRIFLDDINIRKALIPDADSLVITSIKHIIYVAANRPATTIKYYIAEMDTSDATLLGKIFQYGQGSIGAGTSAAAGYVGVGDSVKRVAAIKLLNDPAEQVEMIFAGYSISQPNSAYWYVSADSTASADYFWYYDADAATKKVLTYLGETPKSTFSTEIWGYGIKKNNESLPISWLAIDAKNNGNSTNTISWSTSAEHNNKGYYVERSADGVTFEVLGFVAAAGNDRIQQNDYTFVDAAPLAGTNTYRVRQVDVDGKENISKIVSVQTFAGNIAVYPNPSNDVFNVALQLNTTSKVNVQLLSADGKVLESIEKGTLTAGAHQVKLAPKAAGIYRVKVTIDGVSTIKTVSKL</sequence>
<feature type="domain" description="Secretion system C-terminal sorting" evidence="2">
    <location>
        <begin position="321"/>
        <end position="393"/>
    </location>
</feature>